<dbReference type="AlphaFoldDB" id="A0AA37V5X2"/>
<comment type="caution">
    <text evidence="3">The sequence shown here is derived from an EMBL/GenBank/DDBJ whole genome shotgun (WGS) entry which is preliminary data.</text>
</comment>
<gene>
    <name evidence="3" type="ORF">rosag_11690</name>
</gene>
<organism evidence="3 4">
    <name type="scientific">Roseisolibacter agri</name>
    <dbReference type="NCBI Taxonomy" id="2014610"/>
    <lineage>
        <taxon>Bacteria</taxon>
        <taxon>Pseudomonadati</taxon>
        <taxon>Gemmatimonadota</taxon>
        <taxon>Gemmatimonadia</taxon>
        <taxon>Gemmatimonadales</taxon>
        <taxon>Gemmatimonadaceae</taxon>
        <taxon>Roseisolibacter</taxon>
    </lineage>
</organism>
<evidence type="ECO:0000313" key="4">
    <source>
        <dbReference type="Proteomes" id="UP001161325"/>
    </source>
</evidence>
<feature type="domain" description="Clp R" evidence="2">
    <location>
        <begin position="1"/>
        <end position="70"/>
    </location>
</feature>
<evidence type="ECO:0000259" key="2">
    <source>
        <dbReference type="PROSITE" id="PS51903"/>
    </source>
</evidence>
<protein>
    <recommendedName>
        <fullName evidence="2">Clp R domain-containing protein</fullName>
    </recommendedName>
</protein>
<keyword evidence="4" id="KW-1185">Reference proteome</keyword>
<dbReference type="InterPro" id="IPR036628">
    <property type="entry name" value="Clp_N_dom_sf"/>
</dbReference>
<name>A0AA37V5X2_9BACT</name>
<sequence length="70" mass="7477">MDRPYTTRAQRALTLAEGTAAARGDEFVGTEHLLLGLLAERTGPAAQILGHLGVTADRVEQLLADARPRP</sequence>
<dbReference type="SUPFAM" id="SSF81923">
    <property type="entry name" value="Double Clp-N motif"/>
    <property type="match status" value="1"/>
</dbReference>
<dbReference type="Proteomes" id="UP001161325">
    <property type="component" value="Unassembled WGS sequence"/>
</dbReference>
<dbReference type="RefSeq" id="WP_284349102.1">
    <property type="nucleotide sequence ID" value="NZ_BRXS01000002.1"/>
</dbReference>
<evidence type="ECO:0000256" key="1">
    <source>
        <dbReference type="PROSITE-ProRule" id="PRU01251"/>
    </source>
</evidence>
<reference evidence="3" key="1">
    <citation type="submission" date="2022-08" db="EMBL/GenBank/DDBJ databases">
        <title>Draft genome sequencing of Roseisolibacter agri AW1220.</title>
        <authorList>
            <person name="Tobiishi Y."/>
            <person name="Tonouchi A."/>
        </authorList>
    </citation>
    <scope>NUCLEOTIDE SEQUENCE</scope>
    <source>
        <strain evidence="3">AW1220</strain>
    </source>
</reference>
<dbReference type="InterPro" id="IPR004176">
    <property type="entry name" value="Clp_R_N"/>
</dbReference>
<keyword evidence="1" id="KW-0677">Repeat</keyword>
<dbReference type="EMBL" id="BRXS01000002">
    <property type="protein sequence ID" value="GLC24656.1"/>
    <property type="molecule type" value="Genomic_DNA"/>
</dbReference>
<accession>A0AA37V5X2</accession>
<dbReference type="Pfam" id="PF02861">
    <property type="entry name" value="Clp_N"/>
    <property type="match status" value="1"/>
</dbReference>
<evidence type="ECO:0000313" key="3">
    <source>
        <dbReference type="EMBL" id="GLC24656.1"/>
    </source>
</evidence>
<proteinExistence type="predicted"/>
<dbReference type="PROSITE" id="PS51903">
    <property type="entry name" value="CLP_R"/>
    <property type="match status" value="1"/>
</dbReference>
<dbReference type="Gene3D" id="1.10.1780.10">
    <property type="entry name" value="Clp, N-terminal domain"/>
    <property type="match status" value="1"/>
</dbReference>